<keyword evidence="4" id="KW-0560">Oxidoreductase</keyword>
<keyword evidence="2" id="KW-0963">Cytoplasm</keyword>
<comment type="subcellular location">
    <subcellularLocation>
        <location evidence="2">Cytoplasm</location>
    </subcellularLocation>
</comment>
<proteinExistence type="inferred from homology"/>
<dbReference type="InterPro" id="IPR006638">
    <property type="entry name" value="Elp3/MiaA/NifB-like_rSAM"/>
</dbReference>
<keyword evidence="2" id="KW-0408">Iron</keyword>
<sequence>MAGIYIHIPFCKQACNYCDFHFSTSLQYVDEMTDAICKEILLKKSRISDQQIGSIYFGGGTPSLLPEKSLAKIFDTLTSNFSIAADAEITIETNPDDLDAKKIAQLRQLPVNRFSIGVQSFFNDDLVWMNRAHNSTEAETCIKRSQDAGFENLNIDLIYGFPLLTDEKWLSNINKAISLQTPHISAYSLTVEPKTALAAAIKKGKQIPVNDEQSAAQFITLTEKLAIAGFDHYEISNYSLPGRHAVHNTNYWRGIPYLGIGPSAHGFNGNIRYLNVANNAKYMQQLALGKLAETVEDLDIYDRFNEYIMTSLRTMWGTDLQKIGDEFGKIFLEDTLKNIIPFIQRDWLKNENNKLILTPDGKLFADYIASELFLLDEHPEY</sequence>
<dbReference type="SUPFAM" id="SSF102114">
    <property type="entry name" value="Radical SAM enzymes"/>
    <property type="match status" value="1"/>
</dbReference>
<dbReference type="InterPro" id="IPR058240">
    <property type="entry name" value="rSAM_sf"/>
</dbReference>
<comment type="function">
    <text evidence="2">Probably acts as a heme chaperone, transferring heme to an unknown acceptor. Binds one molecule of heme per monomer, possibly covalently. Binds 1 [4Fe-4S] cluster. The cluster is coordinated with 3 cysteines and an exchangeable S-adenosyl-L-methionine.</text>
</comment>
<protein>
    <recommendedName>
        <fullName evidence="2">Heme chaperone HemW</fullName>
    </recommendedName>
</protein>
<comment type="caution">
    <text evidence="4">The sequence shown here is derived from an EMBL/GenBank/DDBJ whole genome shotgun (WGS) entry which is preliminary data.</text>
</comment>
<dbReference type="NCBIfam" id="TIGR00539">
    <property type="entry name" value="hemN_rel"/>
    <property type="match status" value="1"/>
</dbReference>
<feature type="domain" description="Radical SAM core" evidence="3">
    <location>
        <begin position="1"/>
        <end position="231"/>
    </location>
</feature>
<dbReference type="SFLD" id="SFLDG01065">
    <property type="entry name" value="anaerobic_coproporphyrinogen-I"/>
    <property type="match status" value="1"/>
</dbReference>
<dbReference type="Gene3D" id="3.80.30.20">
    <property type="entry name" value="tm_1862 like domain"/>
    <property type="match status" value="1"/>
</dbReference>
<dbReference type="PANTHER" id="PTHR13932:SF5">
    <property type="entry name" value="RADICAL S-ADENOSYL METHIONINE DOMAIN-CONTAINING PROTEIN 1, MITOCHONDRIAL"/>
    <property type="match status" value="1"/>
</dbReference>
<keyword evidence="2" id="KW-0411">Iron-sulfur</keyword>
<dbReference type="InterPro" id="IPR034505">
    <property type="entry name" value="Coproporphyrinogen-III_oxidase"/>
</dbReference>
<reference evidence="4 5" key="1">
    <citation type="submission" date="2020-08" db="EMBL/GenBank/DDBJ databases">
        <title>Genomic Encyclopedia of Type Strains, Phase IV (KMG-V): Genome sequencing to study the core and pangenomes of soil and plant-associated prokaryotes.</title>
        <authorList>
            <person name="Whitman W."/>
        </authorList>
    </citation>
    <scope>NUCLEOTIDE SEQUENCE [LARGE SCALE GENOMIC DNA]</scope>
    <source>
        <strain evidence="4 5">S3M1</strain>
    </source>
</reference>
<dbReference type="GO" id="GO:0004109">
    <property type="term" value="F:coproporphyrinogen oxidase activity"/>
    <property type="evidence" value="ECO:0007669"/>
    <property type="project" value="InterPro"/>
</dbReference>
<keyword evidence="2" id="KW-0143">Chaperone</keyword>
<keyword evidence="2" id="KW-0004">4Fe-4S</keyword>
<gene>
    <name evidence="4" type="ORF">HDE68_001712</name>
</gene>
<dbReference type="AlphaFoldDB" id="A0A7W8ZKQ0"/>
<dbReference type="Proteomes" id="UP000537204">
    <property type="component" value="Unassembled WGS sequence"/>
</dbReference>
<dbReference type="GO" id="GO:0046872">
    <property type="term" value="F:metal ion binding"/>
    <property type="evidence" value="ECO:0007669"/>
    <property type="project" value="UniProtKB-UniRule"/>
</dbReference>
<dbReference type="PROSITE" id="PS51918">
    <property type="entry name" value="RADICAL_SAM"/>
    <property type="match status" value="1"/>
</dbReference>
<evidence type="ECO:0000256" key="1">
    <source>
        <dbReference type="ARBA" id="ARBA00006100"/>
    </source>
</evidence>
<dbReference type="SFLD" id="SFLDF00288">
    <property type="entry name" value="HemN-like__clustered_with_nucl"/>
    <property type="match status" value="1"/>
</dbReference>
<comment type="similarity">
    <text evidence="1">Belongs to the anaerobic coproporphyrinogen-III oxidase family. HemW subfamily.</text>
</comment>
<dbReference type="CDD" id="cd01335">
    <property type="entry name" value="Radical_SAM"/>
    <property type="match status" value="1"/>
</dbReference>
<evidence type="ECO:0000313" key="5">
    <source>
        <dbReference type="Proteomes" id="UP000537204"/>
    </source>
</evidence>
<dbReference type="Pfam" id="PF04055">
    <property type="entry name" value="Radical_SAM"/>
    <property type="match status" value="1"/>
</dbReference>
<dbReference type="SFLD" id="SFLDF00562">
    <property type="entry name" value="HemN-like__clustered_with_heat"/>
    <property type="match status" value="1"/>
</dbReference>
<dbReference type="Pfam" id="PF06969">
    <property type="entry name" value="HemN_C"/>
    <property type="match status" value="1"/>
</dbReference>
<dbReference type="InterPro" id="IPR007197">
    <property type="entry name" value="rSAM"/>
</dbReference>
<keyword evidence="2" id="KW-0479">Metal-binding</keyword>
<evidence type="ECO:0000256" key="2">
    <source>
        <dbReference type="RuleBase" id="RU364116"/>
    </source>
</evidence>
<accession>A0A7W8ZKQ0</accession>
<dbReference type="EMBL" id="JACHCE010000002">
    <property type="protein sequence ID" value="MBB5635824.1"/>
    <property type="molecule type" value="Genomic_DNA"/>
</dbReference>
<dbReference type="InterPro" id="IPR010723">
    <property type="entry name" value="HemN_C"/>
</dbReference>
<dbReference type="InterPro" id="IPR004559">
    <property type="entry name" value="HemW-like"/>
</dbReference>
<keyword evidence="2" id="KW-0349">Heme</keyword>
<dbReference type="GO" id="GO:0005737">
    <property type="term" value="C:cytoplasm"/>
    <property type="evidence" value="ECO:0007669"/>
    <property type="project" value="UniProtKB-SubCell"/>
</dbReference>
<organism evidence="4 5">
    <name type="scientific">Pedobacter cryoconitis</name>
    <dbReference type="NCBI Taxonomy" id="188932"/>
    <lineage>
        <taxon>Bacteria</taxon>
        <taxon>Pseudomonadati</taxon>
        <taxon>Bacteroidota</taxon>
        <taxon>Sphingobacteriia</taxon>
        <taxon>Sphingobacteriales</taxon>
        <taxon>Sphingobacteriaceae</taxon>
        <taxon>Pedobacter</taxon>
    </lineage>
</organism>
<evidence type="ECO:0000259" key="3">
    <source>
        <dbReference type="PROSITE" id="PS51918"/>
    </source>
</evidence>
<dbReference type="RefSeq" id="WP_183880886.1">
    <property type="nucleotide sequence ID" value="NZ_JACHCE010000002.1"/>
</dbReference>
<name>A0A7W8ZKQ0_9SPHI</name>
<evidence type="ECO:0000313" key="4">
    <source>
        <dbReference type="EMBL" id="MBB5635824.1"/>
    </source>
</evidence>
<dbReference type="PANTHER" id="PTHR13932">
    <property type="entry name" value="COPROPORPHYRINIGEN III OXIDASE"/>
    <property type="match status" value="1"/>
</dbReference>
<dbReference type="SMART" id="SM00729">
    <property type="entry name" value="Elp3"/>
    <property type="match status" value="1"/>
</dbReference>
<dbReference type="GO" id="GO:0006779">
    <property type="term" value="P:porphyrin-containing compound biosynthetic process"/>
    <property type="evidence" value="ECO:0007669"/>
    <property type="project" value="InterPro"/>
</dbReference>
<keyword evidence="2" id="KW-0949">S-adenosyl-L-methionine</keyword>
<dbReference type="SFLD" id="SFLDS00029">
    <property type="entry name" value="Radical_SAM"/>
    <property type="match status" value="1"/>
</dbReference>
<dbReference type="GO" id="GO:0051539">
    <property type="term" value="F:4 iron, 4 sulfur cluster binding"/>
    <property type="evidence" value="ECO:0007669"/>
    <property type="project" value="UniProtKB-UniRule"/>
</dbReference>
<dbReference type="InterPro" id="IPR023404">
    <property type="entry name" value="rSAM_horseshoe"/>
</dbReference>